<evidence type="ECO:0000313" key="1">
    <source>
        <dbReference type="EMBL" id="MFC7617739.1"/>
    </source>
</evidence>
<dbReference type="EMBL" id="JBHTEY010000004">
    <property type="protein sequence ID" value="MFC7617739.1"/>
    <property type="molecule type" value="Genomic_DNA"/>
</dbReference>
<organism evidence="1 2">
    <name type="scientific">Actinokineospora soli</name>
    <dbReference type="NCBI Taxonomy" id="1048753"/>
    <lineage>
        <taxon>Bacteria</taxon>
        <taxon>Bacillati</taxon>
        <taxon>Actinomycetota</taxon>
        <taxon>Actinomycetes</taxon>
        <taxon>Pseudonocardiales</taxon>
        <taxon>Pseudonocardiaceae</taxon>
        <taxon>Actinokineospora</taxon>
    </lineage>
</organism>
<sequence>MDVQTRPTIHLVGERFAAFAVNDGVATVNRFIGNIRGGLYDDLPEPVRLGVGQGWTRRTGRSSRPS</sequence>
<evidence type="ECO:0000313" key="2">
    <source>
        <dbReference type="Proteomes" id="UP001596512"/>
    </source>
</evidence>
<protein>
    <submittedName>
        <fullName evidence="1">Uncharacterized protein</fullName>
    </submittedName>
</protein>
<keyword evidence="2" id="KW-1185">Reference proteome</keyword>
<proteinExistence type="predicted"/>
<name>A0ABW2TVH8_9PSEU</name>
<reference evidence="2" key="1">
    <citation type="journal article" date="2019" name="Int. J. Syst. Evol. Microbiol.">
        <title>The Global Catalogue of Microorganisms (GCM) 10K type strain sequencing project: providing services to taxonomists for standard genome sequencing and annotation.</title>
        <authorList>
            <consortium name="The Broad Institute Genomics Platform"/>
            <consortium name="The Broad Institute Genome Sequencing Center for Infectious Disease"/>
            <person name="Wu L."/>
            <person name="Ma J."/>
        </authorList>
    </citation>
    <scope>NUCLEOTIDE SEQUENCE [LARGE SCALE GENOMIC DNA]</scope>
    <source>
        <strain evidence="2">JCM 17695</strain>
    </source>
</reference>
<comment type="caution">
    <text evidence="1">The sequence shown here is derived from an EMBL/GenBank/DDBJ whole genome shotgun (WGS) entry which is preliminary data.</text>
</comment>
<gene>
    <name evidence="1" type="ORF">ACFQV2_34400</name>
</gene>
<accession>A0ABW2TVH8</accession>
<dbReference type="Proteomes" id="UP001596512">
    <property type="component" value="Unassembled WGS sequence"/>
</dbReference>